<dbReference type="GO" id="GO:0016874">
    <property type="term" value="F:ligase activity"/>
    <property type="evidence" value="ECO:0007669"/>
    <property type="project" value="UniProtKB-KW"/>
</dbReference>
<dbReference type="InterPro" id="IPR016035">
    <property type="entry name" value="Acyl_Trfase/lysoPLipase"/>
</dbReference>
<dbReference type="Gene3D" id="3.30.559.10">
    <property type="entry name" value="Chloramphenicol acetyltransferase-like domain"/>
    <property type="match status" value="1"/>
</dbReference>
<dbReference type="STRING" id="857340.A0A086SUZ8"/>
<dbReference type="GO" id="GO:0009403">
    <property type="term" value="P:toxin biosynthetic process"/>
    <property type="evidence" value="ECO:0007669"/>
    <property type="project" value="UniProtKB-ARBA"/>
</dbReference>
<dbReference type="Gene3D" id="3.30.300.30">
    <property type="match status" value="1"/>
</dbReference>
<evidence type="ECO:0000256" key="5">
    <source>
        <dbReference type="ARBA" id="ARBA00022679"/>
    </source>
</evidence>
<comment type="similarity">
    <text evidence="9">In the C-terminal section; belongs to the NRP synthetase family.</text>
</comment>
<dbReference type="SUPFAM" id="SSF56801">
    <property type="entry name" value="Acetyl-CoA synthetase-like"/>
    <property type="match status" value="1"/>
</dbReference>
<dbReference type="InterPro" id="IPR001227">
    <property type="entry name" value="Ac_transferase_dom_sf"/>
</dbReference>
<dbReference type="SUPFAM" id="SSF55048">
    <property type="entry name" value="Probable ACP-binding domain of malonyl-CoA ACP transacylase"/>
    <property type="match status" value="1"/>
</dbReference>
<dbReference type="SMART" id="SM00827">
    <property type="entry name" value="PKS_AT"/>
    <property type="match status" value="1"/>
</dbReference>
<dbReference type="InterPro" id="IPR020841">
    <property type="entry name" value="PKS_Beta-ketoAc_synthase_dom"/>
</dbReference>
<dbReference type="Pfam" id="PF21089">
    <property type="entry name" value="PKS_DH_N"/>
    <property type="match status" value="1"/>
</dbReference>
<evidence type="ECO:0000256" key="6">
    <source>
        <dbReference type="ARBA" id="ARBA00022737"/>
    </source>
</evidence>
<dbReference type="InterPro" id="IPR009081">
    <property type="entry name" value="PP-bd_ACP"/>
</dbReference>
<feature type="region of interest" description="N-terminal hotdog fold" evidence="10">
    <location>
        <begin position="946"/>
        <end position="1082"/>
    </location>
</feature>
<dbReference type="InterPro" id="IPR016036">
    <property type="entry name" value="Malonyl_transacylase_ACP-bd"/>
</dbReference>
<keyword evidence="6" id="KW-0677">Repeat</keyword>
<evidence type="ECO:0000313" key="15">
    <source>
        <dbReference type="EMBL" id="KFH40930.1"/>
    </source>
</evidence>
<dbReference type="Gene3D" id="3.40.50.150">
    <property type="entry name" value="Vaccinia Virus protein VP39"/>
    <property type="match status" value="1"/>
</dbReference>
<dbReference type="GO" id="GO:0004312">
    <property type="term" value="F:fatty acid synthase activity"/>
    <property type="evidence" value="ECO:0007669"/>
    <property type="project" value="TreeGrafter"/>
</dbReference>
<keyword evidence="7" id="KW-0560">Oxidoreductase</keyword>
<evidence type="ECO:0000256" key="7">
    <source>
        <dbReference type="ARBA" id="ARBA00023002"/>
    </source>
</evidence>
<dbReference type="InterPro" id="IPR020807">
    <property type="entry name" value="PKS_DH"/>
</dbReference>
<evidence type="ECO:0000259" key="12">
    <source>
        <dbReference type="PROSITE" id="PS50075"/>
    </source>
</evidence>
<dbReference type="CDD" id="cd19532">
    <property type="entry name" value="C_PKS-NRPS"/>
    <property type="match status" value="1"/>
</dbReference>
<keyword evidence="16" id="KW-1185">Reference proteome</keyword>
<dbReference type="InterPro" id="IPR045851">
    <property type="entry name" value="AMP-bd_C_sf"/>
</dbReference>
<dbReference type="SUPFAM" id="SSF51735">
    <property type="entry name" value="NAD(P)-binding Rossmann-fold domains"/>
    <property type="match status" value="3"/>
</dbReference>
<dbReference type="Pfam" id="PF22621">
    <property type="entry name" value="CurL-like_PKS_C"/>
    <property type="match status" value="1"/>
</dbReference>
<dbReference type="InterPro" id="IPR049900">
    <property type="entry name" value="PKS_mFAS_DH"/>
</dbReference>
<dbReference type="Pfam" id="PF00668">
    <property type="entry name" value="Condensation"/>
    <property type="match status" value="1"/>
</dbReference>
<dbReference type="InterPro" id="IPR042104">
    <property type="entry name" value="PKS_dehydratase_sf"/>
</dbReference>
<dbReference type="InterPro" id="IPR036291">
    <property type="entry name" value="NAD(P)-bd_dom_sf"/>
</dbReference>
<dbReference type="SMART" id="SM00822">
    <property type="entry name" value="PKS_KR"/>
    <property type="match status" value="1"/>
</dbReference>
<dbReference type="InterPro" id="IPR020806">
    <property type="entry name" value="PKS_PP-bd"/>
</dbReference>
<evidence type="ECO:0000259" key="14">
    <source>
        <dbReference type="PROSITE" id="PS52019"/>
    </source>
</evidence>
<feature type="compositionally biased region" description="Polar residues" evidence="11">
    <location>
        <begin position="2546"/>
        <end position="2561"/>
    </location>
</feature>
<dbReference type="EMBL" id="JPKY01000156">
    <property type="protein sequence ID" value="KFH40930.1"/>
    <property type="molecule type" value="Genomic_DNA"/>
</dbReference>
<dbReference type="PROSITE" id="PS52019">
    <property type="entry name" value="PKS_MFAS_DH"/>
    <property type="match status" value="1"/>
</dbReference>
<dbReference type="Pfam" id="PF00109">
    <property type="entry name" value="ketoacyl-synt"/>
    <property type="match status" value="1"/>
</dbReference>
<dbReference type="SUPFAM" id="SSF53335">
    <property type="entry name" value="S-adenosyl-L-methionine-dependent methyltransferases"/>
    <property type="match status" value="1"/>
</dbReference>
<dbReference type="PROSITE" id="PS52004">
    <property type="entry name" value="KS3_2"/>
    <property type="match status" value="1"/>
</dbReference>
<feature type="region of interest" description="C-terminal hotdog fold" evidence="10">
    <location>
        <begin position="1097"/>
        <end position="1251"/>
    </location>
</feature>
<dbReference type="SMART" id="SM00823">
    <property type="entry name" value="PKS_PP"/>
    <property type="match status" value="2"/>
</dbReference>
<dbReference type="FunFam" id="3.40.47.10:FF:000019">
    <property type="entry name" value="Polyketide synthase type I"/>
    <property type="match status" value="1"/>
</dbReference>
<sequence length="4041" mass="441296">MTKIQEQEPIAVIGMACRFPGGSDTPSKLWELLEKPRDLSKRVPEDRFDSTGFFHKNGTHHGATDCRDAYFLEEDVTRFDNAFFNIQPGEAEALDPQQRLLMETVYESLCTAGQTVEGLRGSRTAMYVGLMCDDWSQMTSRDWDLVPTYTATGTSRAVVSNRISYFFDWHGPSMTVDTACSSSLVAVHQGVTSLRNGEAPIAVAAGANLILAPGMWIAESNLHMLSPTGTSKMWDAAADGYARGEGIAAVVLKPLSAALRDGDNIDCIIRETGVNQDGRTAGLTMPSNTAQSQLIRDTYRRAGLDINDPRDRPQFFHAHGTGTPAGDPQEAEAISRAFFDKSDVKDPLYVGSIKTVIGHTEGTAGLASLIGTTLAMKHGTIPQNLHFNTLSDRVAPFCAHLRVPAKSLPWPSPVTGQPRRASINSFGFGGTNAHAIIEGYEPEQPPHHLVTGLTTTTKTSLFTPLTISATSSSSLRSMLSDLQKYLVNHPDTNLRDVAYTLQSRRSTFSYRKSVVCRSVDDAVNRIEGLLVDTSGENGLNSRYADVSNPSSILGVFTGQGAQWPRMGAWLIEESPFVAQRLDELDQALATLPEGDRPDWKLSEQLLADASASRLSEAAIAQPLCTAVQVVLVDLIRAAGIHLRAVVGHSSGEIGAAYAAGFLSATDAIRVAYYRGVYAKLSRSPKDESIMGAMMAAGTSYEDALELCSLEEFEGRLQVAARNSSTSVTLSGDEDAIDEVVEILKDEGRFARKLKVDTAYHSHHMQACAAPYLAALERANITAKDGNGTTWYSSVVDGQVMTKEIIQQSQYWVDNMTNAVLFAPAVATAVAQAGPFDIAIEFGPHPALKGPCLDTVEEAAGSKIPYTGLLARQKNDVEELSAALGFLWTQLGAGSVNFDGFENTISGASSPRRLVSNLPAYPFDHSRSFYTLTRFSGGHQNMHSPLHPLLGRRCVETEADDEVSWRNILRSSENSWLQGHALQGQAVFPAMGYIAMAVEAAASLAGPDRKLGLISLEDVVIGRAMAFGDESVGMEAKVALKVSHFADDELRGKITCHSGLPHDSATPLALNFSATVNVTFHEPEAESLPAVRTDEINLANAEPQRLYSQFNKLGYNYSPPFTGVTSVHRKKGFATGTIEDISGDDWEDQLIVHPGLLDSALQTAFAAYCHPHDNRFWTLHVPTAIRSIVINPYFTDRGAGRHRQFEYQSSCRDGLESPVEADINVFAGQGQSHAFVQFESVRVQPFSVAGPQDDALIFSRFDYKLAEPDATVVVEGEGLPPPDADVIFQTIERVGFFYLRRIHETITPAEAAATLPHYKLLVEFTGRVVPRVAAGEHPTVPKEAMGDTTAYINSLLAKYRHRSDMQLIGIVGENIIPEIRRSGSMIEHMLQDGVLDRFYEEGFEYANIWIARVIAQIAHRHPRMNIFEVGAGTGGSTRAILPKLGDAFASYTFTDLSAGFFERANDRFINYADRMIYSTYNMENSPAEQGFEEGSYDVVLASNALHATGKLDETISNARRLLRPGGYLVLVEIMGNDFLGIGCSMGGLPGWWAGAAVDSTRSDGPCLNVNQWDALVRRHGFNGVETHTPLDRKLQWYAVLVCRAVDDRVVSLREPLSTTSPVPISAADELVIVGGRTPAVASLVKESTELLKTRYSTITHIETLEEFNTTHLSQGSSVLSLTELDEQFLEVRTEAKLAALKTLWRNGRTISWVTRGARKENPHTSSMVGLARVMRYEYPHLNLQIVDYDRLPESKAVAESLLRLELGKTWESESLLWTVEPELHYVDGQLFIPRLYPYDEANKRWNTSRRTVTTEVDPHETTVVLEPSTDGKAVKPCAISPLRVRSDPPRRSSGKQVTIRLQQSLLQSIKVGEAGFFTLCAGTDAESGESLVAFVDTPPESSVQVPVEWTVKTTESAGGSTAIGYAATHLLAQSIIAAAVPRFGTLVVHEASSLLKDALDKEAAAEGIQMVFTTAEKTGKVDDGTVHIHERLPARLVQKLLPRDVSVFVNLSPASGASELLRSCLARHTATATVEDFVRIQPYISPNADMSEPGQALRTTWNAVSRHRRRTSNLEISSVISLNEANSVNPVEGPLTVVDWNTKSVEVALRPIDHGTIFRADGTYFLLGLSGELGQSLCSWMVSHGARNVVLSSRSPKVDPRYIEELAGQGANVRALACDITRRESLRACYDTIRAEMPPIIGVANGAMILEDVMFDDLEFESQERAMPPKVEGSLYLDELFYDTPLDFFVLLTSLAHIGGNTGQSTYVMANLFMVALAAQRRDIRGVVGSDMAIGSVTGMGFFERSALDKDHFSRMGYRNMSEQDLHTQFAEAILAGKPGAKGIPEVAIGLQPYRDTPNIQAQLRMDPRFKHYLLQDRGANAQGQAGGSQGNAKPRVRLASVTTRAEAIKVVFDTFVDRLKRILLMSATEVIDPMVSLVELGADSIMAVDVRGWFLKELDVDVPVLKILGPGETIALLVEEAVDKLPVDIVDISKLEHGGEPDLTQTAPAPKPELVRQPELPPQPTSAAPSSDTGSDSSPTSNSVSETQTATPLETPMSTTEAGYFKQESQQLQQKLQKHQEQTSQSWRQKVVESSTEHTEQMTFGQNRFWFLTHYVDDPTTFNIAYVGKLTGRIRVDDLSKAVQAAAQRHESLRTRFFWSDDDTKTPMQGILSNTLVRLETATIKSAAEAAQELDEMRAYVWDLGDWVPLRMRLLSLSDTEHFLLIGTHHISMDGHSFSVLMLDIQQAYNSPGQRLAPLPVASQARAFGAQQRLSYESGKFKAAIEHHRSQLPAADLVRPIELFSFARTQVRPALDHYGTHIAKTHLPLATAAKLKQLARGHRATAFHAYLAGLQALLFRLLPAATTDKVFVGLADANRLDSKFMGSIGNFLNVLPVRFDRADRQTFGQAMEVARDRAYGGLKHSALPFDLLLDELEVPRSNAWAPVFQIFMDYRLVVKEHANKDWIGCKISEENWHTSRSGYDVALEIMEGHDGAIVAMHVQKALYDASAADLLLKTYVNVLNQVAAKGDKFAVKELATWDTETVQRGLATGHVPLLTSFLKYAGPNLTLEWPATVAHRIDQVIAEYPDAVALKDGHGRCLTYKEMDERVESIAHTLREHVPRTDKQPIVGVLQTPSADWMCSLLAILRVGGIYLPLDLRNGAPRLKSNVDAARPVAVLTDASSAGQVTDVCHHSDVVVINVSHLPASTGLPRTETTAATADGSAYIIFTSGSTGEPKGIVVKHSGLRANLEGYHREWAIDTMSDVVLQQTALSFDASLVQIFAALTTGGSLFVVPADARGDPSEVTKLMVENGVTMTQATPSEYDMWFRFAPETLHRCSTWKAAWFGGERAGPSVLDGFRKACKAIPSLRVFTSYGPTESTISAMKGEADVRNPDLRVPVPGRLLPNYAAYIVDDSLQPVPTGVPGEIVLGGAGVGANEYLNQKDMTDKQFPRDKFTSQGDSGWGRMYRTGDYGRLDARGYLTVEGRIAGDTQVKLRGFRIELAEIERVMVKEADGTISDAVVTLRGEGEQERFLAAHVVFNGKIQGEKETGEAVDKLRARLPLCLPQYMCPAVIVPLDSLPLTSHHKVDRKALQTLELPKVEASVAEQLQNLTATERTLADLWDSLLPPRPAADALGPRSHFFSSGGNSLLLVKLQAAIKREFGDAPRLSKLMSAPELGSMAALLDDGVGRVNWDKEIALDDELDGSSWRARATPAGADGISVLITGATGSLGRRITQRLADDDRVSRVVCLVRPVDGRDMANVFPGIGDKVKIVPADLPTLPADSDIPDIDVVLHCAADRNFWDGYHAVKPVNVDTAKALARLCLRRGATLHVLSSGAMAAYEGDDKTSGGSLPRPSPDDGYLSSKWVAERYLARVARETGLPLTAHRPTRVSDAEALRVEQMGKTEVGMANTMLSLSEKLNVRPDFTNLGGIIDLSPLEDAVEAVTQAVTTNIREEAGGIRIINHAGTARMRTNALAAHAEELFGRAENRAVMGLPSVSALHWVGLAKRAGLFEWFFTAQDLVVEDGEGNTIASRR</sequence>
<dbReference type="Gene3D" id="3.30.559.30">
    <property type="entry name" value="Nonribosomal peptide synthetase, condensation domain"/>
    <property type="match status" value="1"/>
</dbReference>
<dbReference type="InterPro" id="IPR023213">
    <property type="entry name" value="CAT-like_dom_sf"/>
</dbReference>
<feature type="domain" description="PKS/mFAS DH" evidence="14">
    <location>
        <begin position="946"/>
        <end position="1251"/>
    </location>
</feature>
<evidence type="ECO:0000256" key="4">
    <source>
        <dbReference type="ARBA" id="ARBA00022603"/>
    </source>
</evidence>
<dbReference type="Gene3D" id="3.40.47.10">
    <property type="match status" value="1"/>
</dbReference>
<evidence type="ECO:0000259" key="13">
    <source>
        <dbReference type="PROSITE" id="PS52004"/>
    </source>
</evidence>
<reference evidence="16" key="1">
    <citation type="journal article" date="2014" name="Genome Announc.">
        <title>Genome sequence and annotation of Acremonium chrysogenum, producer of the beta-lactam antibiotic cephalosporin C.</title>
        <authorList>
            <person name="Terfehr D."/>
            <person name="Dahlmann T.A."/>
            <person name="Specht T."/>
            <person name="Zadra I."/>
            <person name="Kuernsteiner H."/>
            <person name="Kueck U."/>
        </authorList>
    </citation>
    <scope>NUCLEOTIDE SEQUENCE [LARGE SCALE GENOMIC DNA]</scope>
    <source>
        <strain evidence="16">ATCC 11550 / CBS 779.69 / DSM 880 / IAM 14645 / JCM 23072 / IMI 49137</strain>
    </source>
</reference>
<dbReference type="Pfam" id="PF02801">
    <property type="entry name" value="Ketoacyl-synt_C"/>
    <property type="match status" value="1"/>
</dbReference>
<evidence type="ECO:0000256" key="2">
    <source>
        <dbReference type="ARBA" id="ARBA00022553"/>
    </source>
</evidence>
<feature type="active site" description="Proton acceptor; for dehydratase activity" evidence="10">
    <location>
        <position position="979"/>
    </location>
</feature>
<dbReference type="InterPro" id="IPR013120">
    <property type="entry name" value="FAR_NAD-bd"/>
</dbReference>
<dbReference type="Pfam" id="PF00501">
    <property type="entry name" value="AMP-binding"/>
    <property type="match status" value="1"/>
</dbReference>
<evidence type="ECO:0000313" key="16">
    <source>
        <dbReference type="Proteomes" id="UP000029964"/>
    </source>
</evidence>
<dbReference type="Gene3D" id="3.40.50.720">
    <property type="entry name" value="NAD(P)-binding Rossmann-like Domain"/>
    <property type="match status" value="3"/>
</dbReference>
<gene>
    <name evidence="15" type="ORF">ACRE_083640</name>
</gene>
<dbReference type="Gene3D" id="3.40.50.12780">
    <property type="entry name" value="N-terminal domain of ligase-like"/>
    <property type="match status" value="1"/>
</dbReference>
<dbReference type="InterPro" id="IPR014031">
    <property type="entry name" value="Ketoacyl_synth_C"/>
</dbReference>
<keyword evidence="2" id="KW-0597">Phosphoprotein</keyword>
<evidence type="ECO:0000256" key="1">
    <source>
        <dbReference type="ARBA" id="ARBA00022450"/>
    </source>
</evidence>
<dbReference type="CDD" id="cd02440">
    <property type="entry name" value="AdoMet_MTases"/>
    <property type="match status" value="1"/>
</dbReference>
<dbReference type="Pfam" id="PF07993">
    <property type="entry name" value="NAD_binding_4"/>
    <property type="match status" value="1"/>
</dbReference>
<dbReference type="PROSITE" id="PS00606">
    <property type="entry name" value="KS3_1"/>
    <property type="match status" value="1"/>
</dbReference>
<dbReference type="InterPro" id="IPR006162">
    <property type="entry name" value="Ppantetheine_attach_site"/>
</dbReference>
<keyword evidence="5" id="KW-0808">Transferase</keyword>
<keyword evidence="3" id="KW-0436">Ligase</keyword>
<dbReference type="InterPro" id="IPR050091">
    <property type="entry name" value="PKS_NRPS_Biosynth_Enz"/>
</dbReference>
<dbReference type="Pfam" id="PF14765">
    <property type="entry name" value="PS-DH"/>
    <property type="match status" value="1"/>
</dbReference>
<dbReference type="OrthoDB" id="329835at2759"/>
<dbReference type="PROSITE" id="PS00455">
    <property type="entry name" value="AMP_BINDING"/>
    <property type="match status" value="1"/>
</dbReference>
<dbReference type="HOGENOM" id="CLU_000022_37_4_1"/>
<dbReference type="InterPro" id="IPR001242">
    <property type="entry name" value="Condensation_dom"/>
</dbReference>
<keyword evidence="4" id="KW-0489">Methyltransferase</keyword>
<dbReference type="SMART" id="SM00825">
    <property type="entry name" value="PKS_KS"/>
    <property type="match status" value="1"/>
</dbReference>
<dbReference type="PROSITE" id="PS50075">
    <property type="entry name" value="CARRIER"/>
    <property type="match status" value="2"/>
</dbReference>
<dbReference type="SUPFAM" id="SSF52151">
    <property type="entry name" value="FabD/lysophospholipase-like"/>
    <property type="match status" value="1"/>
</dbReference>
<feature type="domain" description="Carrier" evidence="12">
    <location>
        <begin position="2406"/>
        <end position="2485"/>
    </location>
</feature>
<dbReference type="GO" id="GO:0006633">
    <property type="term" value="P:fatty acid biosynthetic process"/>
    <property type="evidence" value="ECO:0007669"/>
    <property type="project" value="InterPro"/>
</dbReference>
<dbReference type="InterPro" id="IPR018201">
    <property type="entry name" value="Ketoacyl_synth_AS"/>
</dbReference>
<evidence type="ECO:0000256" key="11">
    <source>
        <dbReference type="SAM" id="MobiDB-lite"/>
    </source>
</evidence>
<dbReference type="GO" id="GO:0032259">
    <property type="term" value="P:methylation"/>
    <property type="evidence" value="ECO:0007669"/>
    <property type="project" value="UniProtKB-KW"/>
</dbReference>
<dbReference type="PANTHER" id="PTHR43775">
    <property type="entry name" value="FATTY ACID SYNTHASE"/>
    <property type="match status" value="1"/>
</dbReference>
<dbReference type="Gene3D" id="1.10.1200.10">
    <property type="entry name" value="ACP-like"/>
    <property type="match status" value="2"/>
</dbReference>
<dbReference type="Pfam" id="PF00698">
    <property type="entry name" value="Acyl_transf_1"/>
    <property type="match status" value="1"/>
</dbReference>
<dbReference type="InterPro" id="IPR013968">
    <property type="entry name" value="PKS_KR"/>
</dbReference>
<feature type="compositionally biased region" description="Low complexity" evidence="11">
    <location>
        <begin position="2525"/>
        <end position="2545"/>
    </location>
</feature>
<dbReference type="GO" id="GO:0016491">
    <property type="term" value="F:oxidoreductase activity"/>
    <property type="evidence" value="ECO:0007669"/>
    <property type="project" value="UniProtKB-KW"/>
</dbReference>
<dbReference type="CDD" id="cd05930">
    <property type="entry name" value="A_NRPS"/>
    <property type="match status" value="1"/>
</dbReference>
<feature type="domain" description="Ketosynthase family 3 (KS3)" evidence="13">
    <location>
        <begin position="7"/>
        <end position="439"/>
    </location>
</feature>
<feature type="active site" description="Proton donor; for dehydratase activity" evidence="10">
    <location>
        <position position="1157"/>
    </location>
</feature>
<dbReference type="Gene3D" id="3.10.129.110">
    <property type="entry name" value="Polyketide synthase dehydratase"/>
    <property type="match status" value="1"/>
</dbReference>
<dbReference type="InterPro" id="IPR042099">
    <property type="entry name" value="ANL_N_sf"/>
</dbReference>
<name>A0A086SUZ8_HAPC1</name>
<evidence type="ECO:0000256" key="3">
    <source>
        <dbReference type="ARBA" id="ARBA00022598"/>
    </source>
</evidence>
<accession>A0A086SUZ8</accession>
<dbReference type="GO" id="GO:0004315">
    <property type="term" value="F:3-oxoacyl-[acyl-carrier-protein] synthase activity"/>
    <property type="evidence" value="ECO:0007669"/>
    <property type="project" value="InterPro"/>
</dbReference>
<dbReference type="InterPro" id="IPR049552">
    <property type="entry name" value="PKS_DH_N"/>
</dbReference>
<organism evidence="15 16">
    <name type="scientific">Hapsidospora chrysogenum (strain ATCC 11550 / CBS 779.69 / DSM 880 / IAM 14645 / JCM 23072 / IMI 49137)</name>
    <name type="common">Acremonium chrysogenum</name>
    <dbReference type="NCBI Taxonomy" id="857340"/>
    <lineage>
        <taxon>Eukaryota</taxon>
        <taxon>Fungi</taxon>
        <taxon>Dikarya</taxon>
        <taxon>Ascomycota</taxon>
        <taxon>Pezizomycotina</taxon>
        <taxon>Sordariomycetes</taxon>
        <taxon>Hypocreomycetidae</taxon>
        <taxon>Hypocreales</taxon>
        <taxon>Bionectriaceae</taxon>
        <taxon>Hapsidospora</taxon>
    </lineage>
</organism>
<keyword evidence="1" id="KW-0596">Phosphopantetheine</keyword>
<dbReference type="InterPro" id="IPR013217">
    <property type="entry name" value="Methyltransf_12"/>
</dbReference>
<dbReference type="InterPro" id="IPR014043">
    <property type="entry name" value="Acyl_transferase_dom"/>
</dbReference>
<evidence type="ECO:0000256" key="10">
    <source>
        <dbReference type="PROSITE-ProRule" id="PRU01363"/>
    </source>
</evidence>
<dbReference type="InterPro" id="IPR020845">
    <property type="entry name" value="AMP-binding_CS"/>
</dbReference>
<dbReference type="Pfam" id="PF00550">
    <property type="entry name" value="PP-binding"/>
    <property type="match status" value="2"/>
</dbReference>
<dbReference type="InterPro" id="IPR000873">
    <property type="entry name" value="AMP-dep_synth/lig_dom"/>
</dbReference>
<dbReference type="Pfam" id="PF08659">
    <property type="entry name" value="KR"/>
    <property type="match status" value="1"/>
</dbReference>
<dbReference type="SMART" id="SM00826">
    <property type="entry name" value="PKS_DH"/>
    <property type="match status" value="1"/>
</dbReference>
<dbReference type="InterPro" id="IPR057326">
    <property type="entry name" value="KR_dom"/>
</dbReference>
<dbReference type="GO" id="GO:0008168">
    <property type="term" value="F:methyltransferase activity"/>
    <property type="evidence" value="ECO:0007669"/>
    <property type="project" value="UniProtKB-KW"/>
</dbReference>
<dbReference type="InterPro" id="IPR014030">
    <property type="entry name" value="Ketoacyl_synth_N"/>
</dbReference>
<protein>
    <submittedName>
        <fullName evidence="15">Nonribosomal peptide synthetase-like protein</fullName>
    </submittedName>
</protein>
<dbReference type="GO" id="GO:0031177">
    <property type="term" value="F:phosphopantetheine binding"/>
    <property type="evidence" value="ECO:0007669"/>
    <property type="project" value="InterPro"/>
</dbReference>
<dbReference type="SUPFAM" id="SSF53901">
    <property type="entry name" value="Thiolase-like"/>
    <property type="match status" value="1"/>
</dbReference>
<dbReference type="PROSITE" id="PS00012">
    <property type="entry name" value="PHOSPHOPANTETHEINE"/>
    <property type="match status" value="1"/>
</dbReference>
<keyword evidence="8" id="KW-0511">Multifunctional enzyme</keyword>
<proteinExistence type="inferred from homology"/>
<evidence type="ECO:0000256" key="9">
    <source>
        <dbReference type="ARBA" id="ARBA00029443"/>
    </source>
</evidence>
<dbReference type="Proteomes" id="UP000029964">
    <property type="component" value="Unassembled WGS sequence"/>
</dbReference>
<evidence type="ECO:0000256" key="8">
    <source>
        <dbReference type="ARBA" id="ARBA00023268"/>
    </source>
</evidence>
<feature type="domain" description="Carrier" evidence="12">
    <location>
        <begin position="3613"/>
        <end position="3692"/>
    </location>
</feature>
<dbReference type="InterPro" id="IPR049551">
    <property type="entry name" value="PKS_DH_C"/>
</dbReference>
<comment type="caution">
    <text evidence="15">The sequence shown here is derived from an EMBL/GenBank/DDBJ whole genome shotgun (WGS) entry which is preliminary data.</text>
</comment>
<feature type="region of interest" description="Disordered" evidence="11">
    <location>
        <begin position="2496"/>
        <end position="2599"/>
    </location>
</feature>
<dbReference type="SUPFAM" id="SSF47336">
    <property type="entry name" value="ACP-like"/>
    <property type="match status" value="2"/>
</dbReference>
<dbReference type="PANTHER" id="PTHR43775:SF20">
    <property type="entry name" value="HYBRID PKS-NRPS SYNTHETASE APDA"/>
    <property type="match status" value="1"/>
</dbReference>
<dbReference type="InterPro" id="IPR029063">
    <property type="entry name" value="SAM-dependent_MTases_sf"/>
</dbReference>
<dbReference type="InterPro" id="IPR036736">
    <property type="entry name" value="ACP-like_sf"/>
</dbReference>
<dbReference type="InterPro" id="IPR016039">
    <property type="entry name" value="Thiolase-like"/>
</dbReference>
<dbReference type="Pfam" id="PF08242">
    <property type="entry name" value="Methyltransf_12"/>
    <property type="match status" value="1"/>
</dbReference>
<dbReference type="Gene3D" id="3.40.366.10">
    <property type="entry name" value="Malonyl-Coenzyme A Acyl Carrier Protein, domain 2"/>
    <property type="match status" value="1"/>
</dbReference>
<dbReference type="SUPFAM" id="SSF52777">
    <property type="entry name" value="CoA-dependent acyltransferases"/>
    <property type="match status" value="2"/>
</dbReference>
<dbReference type="CDD" id="cd00833">
    <property type="entry name" value="PKS"/>
    <property type="match status" value="1"/>
</dbReference>
<dbReference type="Gene3D" id="3.30.70.3290">
    <property type="match status" value="1"/>
</dbReference>